<reference evidence="2 3" key="1">
    <citation type="submission" date="2024-10" db="EMBL/GenBank/DDBJ databases">
        <title>The Natural Products Discovery Center: Release of the First 8490 Sequenced Strains for Exploring Actinobacteria Biosynthetic Diversity.</title>
        <authorList>
            <person name="Kalkreuter E."/>
            <person name="Kautsar S.A."/>
            <person name="Yang D."/>
            <person name="Bader C.D."/>
            <person name="Teijaro C.N."/>
            <person name="Fluegel L."/>
            <person name="Davis C.M."/>
            <person name="Simpson J.R."/>
            <person name="Lauterbach L."/>
            <person name="Steele A.D."/>
            <person name="Gui C."/>
            <person name="Meng S."/>
            <person name="Li G."/>
            <person name="Viehrig K."/>
            <person name="Ye F."/>
            <person name="Su P."/>
            <person name="Kiefer A.F."/>
            <person name="Nichols A."/>
            <person name="Cepeda A.J."/>
            <person name="Yan W."/>
            <person name="Fan B."/>
            <person name="Jiang Y."/>
            <person name="Adhikari A."/>
            <person name="Zheng C.-J."/>
            <person name="Schuster L."/>
            <person name="Cowan T.M."/>
            <person name="Smanski M.J."/>
            <person name="Chevrette M.G."/>
            <person name="De Carvalho L.P.S."/>
            <person name="Shen B."/>
        </authorList>
    </citation>
    <scope>NUCLEOTIDE SEQUENCE [LARGE SCALE GENOMIC DNA]</scope>
    <source>
        <strain evidence="2 3">NPDC002593</strain>
    </source>
</reference>
<dbReference type="SUPFAM" id="SSF56801">
    <property type="entry name" value="Acetyl-CoA synthetase-like"/>
    <property type="match status" value="1"/>
</dbReference>
<keyword evidence="3" id="KW-1185">Reference proteome</keyword>
<evidence type="ECO:0008006" key="4">
    <source>
        <dbReference type="Google" id="ProtNLM"/>
    </source>
</evidence>
<name>A0ABW6RSS3_9NOCA</name>
<dbReference type="EMBL" id="JBIAQY010000002">
    <property type="protein sequence ID" value="MFF3567075.1"/>
    <property type="molecule type" value="Genomic_DNA"/>
</dbReference>
<evidence type="ECO:0000256" key="1">
    <source>
        <dbReference type="SAM" id="MobiDB-lite"/>
    </source>
</evidence>
<sequence>MSKPITPSGDTCLPARTRCTPTAAGQRRRSGVAGIDAPEPHELDRWSNRLARMLVQQGAGPGSWIATAGLPPLERAVTRCAIAKIGARPTPAVCTDTRGRAHLGVTTKAARPGLPDDVTWLLLDDHTMLVRYLTGSDAPITDAERRAAHRVH</sequence>
<protein>
    <recommendedName>
        <fullName evidence="4">AMP-binding enzyme</fullName>
    </recommendedName>
</protein>
<comment type="caution">
    <text evidence="2">The sequence shown here is derived from an EMBL/GenBank/DDBJ whole genome shotgun (WGS) entry which is preliminary data.</text>
</comment>
<proteinExistence type="predicted"/>
<gene>
    <name evidence="2" type="ORF">ACFYXQ_04765</name>
</gene>
<dbReference type="RefSeq" id="WP_051193418.1">
    <property type="nucleotide sequence ID" value="NZ_JBIAQY010000002.1"/>
</dbReference>
<accession>A0ABW6RSS3</accession>
<organism evidence="2 3">
    <name type="scientific">Nocardia jiangxiensis</name>
    <dbReference type="NCBI Taxonomy" id="282685"/>
    <lineage>
        <taxon>Bacteria</taxon>
        <taxon>Bacillati</taxon>
        <taxon>Actinomycetota</taxon>
        <taxon>Actinomycetes</taxon>
        <taxon>Mycobacteriales</taxon>
        <taxon>Nocardiaceae</taxon>
        <taxon>Nocardia</taxon>
    </lineage>
</organism>
<dbReference type="Proteomes" id="UP001601992">
    <property type="component" value="Unassembled WGS sequence"/>
</dbReference>
<dbReference type="Gene3D" id="3.40.50.12780">
    <property type="entry name" value="N-terminal domain of ligase-like"/>
    <property type="match status" value="1"/>
</dbReference>
<evidence type="ECO:0000313" key="3">
    <source>
        <dbReference type="Proteomes" id="UP001601992"/>
    </source>
</evidence>
<dbReference type="InterPro" id="IPR042099">
    <property type="entry name" value="ANL_N_sf"/>
</dbReference>
<feature type="region of interest" description="Disordered" evidence="1">
    <location>
        <begin position="1"/>
        <end position="40"/>
    </location>
</feature>
<evidence type="ECO:0000313" key="2">
    <source>
        <dbReference type="EMBL" id="MFF3567075.1"/>
    </source>
</evidence>